<feature type="compositionally biased region" description="Basic and acidic residues" evidence="9">
    <location>
        <begin position="42"/>
        <end position="51"/>
    </location>
</feature>
<evidence type="ECO:0000259" key="11">
    <source>
        <dbReference type="PROSITE" id="PS51194"/>
    </source>
</evidence>
<dbReference type="InterPro" id="IPR027417">
    <property type="entry name" value="P-loop_NTPase"/>
</dbReference>
<dbReference type="VEuPathDB" id="FungiDB:F4678DRAFT_478464"/>
<comment type="caution">
    <text evidence="12">The sequence shown here is derived from an EMBL/GenBank/DDBJ whole genome shotgun (WGS) entry which is preliminary data.</text>
</comment>
<comment type="similarity">
    <text evidence="1">Belongs to the SNF2/RAD54 helicase family.</text>
</comment>
<dbReference type="PROSITE" id="PS51194">
    <property type="entry name" value="HELICASE_CTER"/>
    <property type="match status" value="1"/>
</dbReference>
<feature type="compositionally biased region" description="Basic and acidic residues" evidence="9">
    <location>
        <begin position="462"/>
        <end position="481"/>
    </location>
</feature>
<dbReference type="AlphaFoldDB" id="A0A9W8TQ25"/>
<reference evidence="12" key="1">
    <citation type="submission" date="2022-07" db="EMBL/GenBank/DDBJ databases">
        <title>Genome Sequence of Xylaria arbuscula.</title>
        <authorList>
            <person name="Buettner E."/>
        </authorList>
    </citation>
    <scope>NUCLEOTIDE SEQUENCE</scope>
    <source>
        <strain evidence="12">VT107</strain>
    </source>
</reference>
<dbReference type="InterPro" id="IPR013083">
    <property type="entry name" value="Znf_RING/FYVE/PHD"/>
</dbReference>
<dbReference type="SUPFAM" id="SSF57850">
    <property type="entry name" value="RING/U-box"/>
    <property type="match status" value="1"/>
</dbReference>
<evidence type="ECO:0000256" key="2">
    <source>
        <dbReference type="ARBA" id="ARBA00022723"/>
    </source>
</evidence>
<dbReference type="GO" id="GO:0008270">
    <property type="term" value="F:zinc ion binding"/>
    <property type="evidence" value="ECO:0007669"/>
    <property type="project" value="UniProtKB-KW"/>
</dbReference>
<dbReference type="SMART" id="SM00490">
    <property type="entry name" value="HELICc"/>
    <property type="match status" value="1"/>
</dbReference>
<dbReference type="SUPFAM" id="SSF52540">
    <property type="entry name" value="P-loop containing nucleoside triphosphate hydrolases"/>
    <property type="match status" value="2"/>
</dbReference>
<evidence type="ECO:0000256" key="6">
    <source>
        <dbReference type="ARBA" id="ARBA00022806"/>
    </source>
</evidence>
<dbReference type="SMART" id="SM00487">
    <property type="entry name" value="DEXDc"/>
    <property type="match status" value="1"/>
</dbReference>
<dbReference type="Pfam" id="PF00176">
    <property type="entry name" value="SNF2-rel_dom"/>
    <property type="match status" value="1"/>
</dbReference>
<dbReference type="GO" id="GO:0008094">
    <property type="term" value="F:ATP-dependent activity, acting on DNA"/>
    <property type="evidence" value="ECO:0007669"/>
    <property type="project" value="TreeGrafter"/>
</dbReference>
<dbReference type="PROSITE" id="PS51192">
    <property type="entry name" value="HELICASE_ATP_BIND_1"/>
    <property type="match status" value="1"/>
</dbReference>
<evidence type="ECO:0000256" key="8">
    <source>
        <dbReference type="ARBA" id="ARBA00022840"/>
    </source>
</evidence>
<evidence type="ECO:0000313" key="12">
    <source>
        <dbReference type="EMBL" id="KAJ3579053.1"/>
    </source>
</evidence>
<keyword evidence="7" id="KW-0862">Zinc</keyword>
<dbReference type="PROSITE" id="PS00518">
    <property type="entry name" value="ZF_RING_1"/>
    <property type="match status" value="1"/>
</dbReference>
<dbReference type="InterPro" id="IPR001650">
    <property type="entry name" value="Helicase_C-like"/>
</dbReference>
<name>A0A9W8TQ25_9PEZI</name>
<dbReference type="Pfam" id="PF00271">
    <property type="entry name" value="Helicase_C"/>
    <property type="match status" value="1"/>
</dbReference>
<feature type="region of interest" description="Disordered" evidence="9">
    <location>
        <begin position="690"/>
        <end position="711"/>
    </location>
</feature>
<dbReference type="PANTHER" id="PTHR45626:SF17">
    <property type="entry name" value="HELICASE-LIKE TRANSCRIPTION FACTOR"/>
    <property type="match status" value="1"/>
</dbReference>
<keyword evidence="13" id="KW-1185">Reference proteome</keyword>
<evidence type="ECO:0000256" key="3">
    <source>
        <dbReference type="ARBA" id="ARBA00022741"/>
    </source>
</evidence>
<keyword evidence="6" id="KW-0347">Helicase</keyword>
<protein>
    <recommendedName>
        <fullName evidence="14">RING-type domain-containing protein</fullName>
    </recommendedName>
</protein>
<evidence type="ECO:0000256" key="4">
    <source>
        <dbReference type="ARBA" id="ARBA00022771"/>
    </source>
</evidence>
<dbReference type="InterPro" id="IPR000330">
    <property type="entry name" value="SNF2_N"/>
</dbReference>
<dbReference type="GO" id="GO:0004386">
    <property type="term" value="F:helicase activity"/>
    <property type="evidence" value="ECO:0007669"/>
    <property type="project" value="UniProtKB-KW"/>
</dbReference>
<feature type="compositionally biased region" description="Polar residues" evidence="9">
    <location>
        <begin position="52"/>
        <end position="68"/>
    </location>
</feature>
<evidence type="ECO:0000313" key="13">
    <source>
        <dbReference type="Proteomes" id="UP001148614"/>
    </source>
</evidence>
<dbReference type="PANTHER" id="PTHR45626">
    <property type="entry name" value="TRANSCRIPTION TERMINATION FACTOR 2-RELATED"/>
    <property type="match status" value="1"/>
</dbReference>
<dbReference type="GO" id="GO:0016787">
    <property type="term" value="F:hydrolase activity"/>
    <property type="evidence" value="ECO:0007669"/>
    <property type="project" value="UniProtKB-KW"/>
</dbReference>
<dbReference type="GO" id="GO:0006281">
    <property type="term" value="P:DNA repair"/>
    <property type="evidence" value="ECO:0007669"/>
    <property type="project" value="TreeGrafter"/>
</dbReference>
<dbReference type="CDD" id="cd16449">
    <property type="entry name" value="RING-HC"/>
    <property type="match status" value="1"/>
</dbReference>
<feature type="domain" description="Helicase ATP-binding" evidence="10">
    <location>
        <begin position="203"/>
        <end position="380"/>
    </location>
</feature>
<dbReference type="Gene3D" id="3.30.40.10">
    <property type="entry name" value="Zinc/RING finger domain, C3HC4 (zinc finger)"/>
    <property type="match status" value="1"/>
</dbReference>
<keyword evidence="3" id="KW-0547">Nucleotide-binding</keyword>
<evidence type="ECO:0008006" key="14">
    <source>
        <dbReference type="Google" id="ProtNLM"/>
    </source>
</evidence>
<dbReference type="InterPro" id="IPR050628">
    <property type="entry name" value="SNF2_RAD54_helicase_TF"/>
</dbReference>
<dbReference type="GO" id="GO:0005524">
    <property type="term" value="F:ATP binding"/>
    <property type="evidence" value="ECO:0007669"/>
    <property type="project" value="UniProtKB-KW"/>
</dbReference>
<feature type="domain" description="Helicase C-terminal" evidence="11">
    <location>
        <begin position="740"/>
        <end position="898"/>
    </location>
</feature>
<evidence type="ECO:0000256" key="7">
    <source>
        <dbReference type="ARBA" id="ARBA00022833"/>
    </source>
</evidence>
<evidence type="ECO:0000259" key="10">
    <source>
        <dbReference type="PROSITE" id="PS51192"/>
    </source>
</evidence>
<gene>
    <name evidence="12" type="ORF">NPX13_g1515</name>
</gene>
<dbReference type="InterPro" id="IPR017907">
    <property type="entry name" value="Znf_RING_CS"/>
</dbReference>
<evidence type="ECO:0000256" key="9">
    <source>
        <dbReference type="SAM" id="MobiDB-lite"/>
    </source>
</evidence>
<feature type="region of interest" description="Disordered" evidence="9">
    <location>
        <begin position="1"/>
        <end position="125"/>
    </location>
</feature>
<keyword evidence="4" id="KW-0863">Zinc-finger</keyword>
<dbReference type="CDD" id="cd18008">
    <property type="entry name" value="DEXDc_SHPRH-like"/>
    <property type="match status" value="1"/>
</dbReference>
<keyword evidence="2" id="KW-0479">Metal-binding</keyword>
<feature type="compositionally biased region" description="Basic and acidic residues" evidence="9">
    <location>
        <begin position="108"/>
        <end position="117"/>
    </location>
</feature>
<evidence type="ECO:0000256" key="1">
    <source>
        <dbReference type="ARBA" id="ARBA00007025"/>
    </source>
</evidence>
<dbReference type="InterPro" id="IPR014001">
    <property type="entry name" value="Helicase_ATP-bd"/>
</dbReference>
<accession>A0A9W8TQ25</accession>
<dbReference type="CDD" id="cd18793">
    <property type="entry name" value="SF2_C_SNF"/>
    <property type="match status" value="1"/>
</dbReference>
<organism evidence="12 13">
    <name type="scientific">Xylaria arbuscula</name>
    <dbReference type="NCBI Taxonomy" id="114810"/>
    <lineage>
        <taxon>Eukaryota</taxon>
        <taxon>Fungi</taxon>
        <taxon>Dikarya</taxon>
        <taxon>Ascomycota</taxon>
        <taxon>Pezizomycotina</taxon>
        <taxon>Sordariomycetes</taxon>
        <taxon>Xylariomycetidae</taxon>
        <taxon>Xylariales</taxon>
        <taxon>Xylariaceae</taxon>
        <taxon>Xylaria</taxon>
    </lineage>
</organism>
<feature type="compositionally biased region" description="Basic and acidic residues" evidence="9">
    <location>
        <begin position="699"/>
        <end position="711"/>
    </location>
</feature>
<dbReference type="Proteomes" id="UP001148614">
    <property type="component" value="Unassembled WGS sequence"/>
</dbReference>
<dbReference type="InterPro" id="IPR049730">
    <property type="entry name" value="SNF2/RAD54-like_C"/>
</dbReference>
<keyword evidence="5" id="KW-0378">Hydrolase</keyword>
<dbReference type="Gene3D" id="3.40.50.300">
    <property type="entry name" value="P-loop containing nucleotide triphosphate hydrolases"/>
    <property type="match status" value="1"/>
</dbReference>
<keyword evidence="8" id="KW-0067">ATP-binding</keyword>
<dbReference type="GO" id="GO:0005634">
    <property type="term" value="C:nucleus"/>
    <property type="evidence" value="ECO:0007669"/>
    <property type="project" value="TreeGrafter"/>
</dbReference>
<dbReference type="EMBL" id="JANPWZ010000138">
    <property type="protein sequence ID" value="KAJ3579053.1"/>
    <property type="molecule type" value="Genomic_DNA"/>
</dbReference>
<dbReference type="InterPro" id="IPR038718">
    <property type="entry name" value="SNF2-like_sf"/>
</dbReference>
<feature type="region of interest" description="Disordered" evidence="9">
    <location>
        <begin position="462"/>
        <end position="506"/>
    </location>
</feature>
<proteinExistence type="inferred from homology"/>
<dbReference type="Gene3D" id="3.40.50.10810">
    <property type="entry name" value="Tandem AAA-ATPase domain"/>
    <property type="match status" value="1"/>
</dbReference>
<evidence type="ECO:0000256" key="5">
    <source>
        <dbReference type="ARBA" id="ARBA00022801"/>
    </source>
</evidence>
<sequence>MGPQDIKRKGSLTGSIAYDDNPHSNRQCKVASQKYSSPLMRTSDKIQKLEKNSPTTPYTESPVENESTYVKPDTGSAEKEPVSSAKRKRSGSELLNDAAPKMKRQKGSRKDTRRKAEITNQLANMGDMRTRESGLNSEKSAYTAEQYEHEKTELAEAKKILGAKYTCEGHEQDCGNELGLIEGMATSIRDYQTVGVAFMLRHERSMNKCRGGILADDMGIGKTIQSLACTIVNPRTKKAMSDSRGATLIIVPNQGLKDQWAAEMRRHGKILKKDICLYTGGGKMTATAVAVHRYVLATYSQVERDFRLFQNDNEDDEGPLFDVVFFRIILDEGDSIKNFLGSTSKACAALKAKLKWVLSGTPLRNSTKECLAYFRFLGINVNERLDHFAEKWGAPDKVDEHSRILQILGKRMLRREASQMYLGREICQLPRSHFEDRQIDLTEEEKAVSRHLELAMLRVEEEARERTKRGEEPLEVERAMDQEDAEEDEDGKVAEENDSNSETSKSNYRVRVTRLRQAVDHPFLLEKCIGVFMNEDELKRLLDELKEIKEPKDMVSSNSRASNESPCFQLGGPSMYEFVRETVLDMKYLIGDTISSRENDKAGGCLECHTVLADLQSLECGHIMCRACYEKHVCDSAKEDLGQVKCLKCNKVIATISNNQEHEKKQIFKKRQKPRNEVIQTCDGQAVSVTIPSRTNRRSPGDDFNRAEPRKMDSTSRWLRKCDESGETMISTKIRIAVQIIKGWLESAPGDQIVVFTEWIDTARILGRLLNKSNIKFVYYNGGLSDVQRAKNLEDFKKKGLGIQVLVSSMATGNVGLNITNANRMIIMSPWWNRAAEDQAFGRIKRHGQVKETHLVRLFARGTIDERLYTLQAVKRDEIRAAMSKGQTPKPLSSEEMRWLLTNQDAPDALAI</sequence>